<proteinExistence type="predicted"/>
<accession>A0A5A7RI92</accession>
<name>A0A5A7RI92_STRAF</name>
<evidence type="ECO:0000313" key="2">
    <source>
        <dbReference type="Proteomes" id="UP000325081"/>
    </source>
</evidence>
<gene>
    <name evidence="1" type="ORF">STAS_34675</name>
</gene>
<sequence>MMESPHISNNNLPTHNSRDKFCCRMTVIANPKIFGHPNSRARRSIKEAKSNRQPLTMPTQQTLLFLLVNIVKHTRSVRNITLLLHSHKQITKKFINSLTLCMQFVSSHELMTRSTKQVNNACVMVGIRFDLVINCHFPEKLSALLNKPRMTACNKKCNKRNLIRLHFPTFSYHAPEQ</sequence>
<feature type="non-terminal residue" evidence="1">
    <location>
        <position position="177"/>
    </location>
</feature>
<comment type="caution">
    <text evidence="1">The sequence shown here is derived from an EMBL/GenBank/DDBJ whole genome shotgun (WGS) entry which is preliminary data.</text>
</comment>
<protein>
    <submittedName>
        <fullName evidence="1">Pathogenesis-related thaumatin superfamily protein</fullName>
    </submittedName>
</protein>
<dbReference type="EMBL" id="BKCP01012848">
    <property type="protein sequence ID" value="GER56916.1"/>
    <property type="molecule type" value="Genomic_DNA"/>
</dbReference>
<reference evidence="2" key="1">
    <citation type="journal article" date="2019" name="Curr. Biol.">
        <title>Genome Sequence of Striga asiatica Provides Insight into the Evolution of Plant Parasitism.</title>
        <authorList>
            <person name="Yoshida S."/>
            <person name="Kim S."/>
            <person name="Wafula E.K."/>
            <person name="Tanskanen J."/>
            <person name="Kim Y.M."/>
            <person name="Honaas L."/>
            <person name="Yang Z."/>
            <person name="Spallek T."/>
            <person name="Conn C.E."/>
            <person name="Ichihashi Y."/>
            <person name="Cheong K."/>
            <person name="Cui S."/>
            <person name="Der J.P."/>
            <person name="Gundlach H."/>
            <person name="Jiao Y."/>
            <person name="Hori C."/>
            <person name="Ishida J.K."/>
            <person name="Kasahara H."/>
            <person name="Kiba T."/>
            <person name="Kim M.S."/>
            <person name="Koo N."/>
            <person name="Laohavisit A."/>
            <person name="Lee Y.H."/>
            <person name="Lumba S."/>
            <person name="McCourt P."/>
            <person name="Mortimer J.C."/>
            <person name="Mutuku J.M."/>
            <person name="Nomura T."/>
            <person name="Sasaki-Sekimoto Y."/>
            <person name="Seto Y."/>
            <person name="Wang Y."/>
            <person name="Wakatake T."/>
            <person name="Sakakibara H."/>
            <person name="Demura T."/>
            <person name="Yamaguchi S."/>
            <person name="Yoneyama K."/>
            <person name="Manabe R.I."/>
            <person name="Nelson D.C."/>
            <person name="Schulman A.H."/>
            <person name="Timko M.P."/>
            <person name="dePamphilis C.W."/>
            <person name="Choi D."/>
            <person name="Shirasu K."/>
        </authorList>
    </citation>
    <scope>NUCLEOTIDE SEQUENCE [LARGE SCALE GENOMIC DNA]</scope>
    <source>
        <strain evidence="2">cv. UVA1</strain>
    </source>
</reference>
<dbReference type="AlphaFoldDB" id="A0A5A7RI92"/>
<dbReference type="Proteomes" id="UP000325081">
    <property type="component" value="Unassembled WGS sequence"/>
</dbReference>
<keyword evidence="2" id="KW-1185">Reference proteome</keyword>
<organism evidence="1 2">
    <name type="scientific">Striga asiatica</name>
    <name type="common">Asiatic witchweed</name>
    <name type="synonym">Buchnera asiatica</name>
    <dbReference type="NCBI Taxonomy" id="4170"/>
    <lineage>
        <taxon>Eukaryota</taxon>
        <taxon>Viridiplantae</taxon>
        <taxon>Streptophyta</taxon>
        <taxon>Embryophyta</taxon>
        <taxon>Tracheophyta</taxon>
        <taxon>Spermatophyta</taxon>
        <taxon>Magnoliopsida</taxon>
        <taxon>eudicotyledons</taxon>
        <taxon>Gunneridae</taxon>
        <taxon>Pentapetalae</taxon>
        <taxon>asterids</taxon>
        <taxon>lamiids</taxon>
        <taxon>Lamiales</taxon>
        <taxon>Orobanchaceae</taxon>
        <taxon>Buchnereae</taxon>
        <taxon>Striga</taxon>
    </lineage>
</organism>
<evidence type="ECO:0000313" key="1">
    <source>
        <dbReference type="EMBL" id="GER56916.1"/>
    </source>
</evidence>